<evidence type="ECO:0000313" key="3">
    <source>
        <dbReference type="EMBL" id="GCD40509.1"/>
    </source>
</evidence>
<dbReference type="PANTHER" id="PTHR45947:SF3">
    <property type="entry name" value="SULFOQUINOVOSYL TRANSFERASE SQD2"/>
    <property type="match status" value="1"/>
</dbReference>
<evidence type="ECO:0000259" key="2">
    <source>
        <dbReference type="Pfam" id="PF00534"/>
    </source>
</evidence>
<keyword evidence="4" id="KW-1185">Reference proteome</keyword>
<keyword evidence="1" id="KW-0808">Transferase</keyword>
<gene>
    <name evidence="3" type="ORF">GKJPGBOP_00159</name>
</gene>
<comment type="caution">
    <text evidence="3">The sequence shown here is derived from an EMBL/GenBank/DDBJ whole genome shotgun (WGS) entry which is preliminary data.</text>
</comment>
<dbReference type="InterPro" id="IPR001296">
    <property type="entry name" value="Glyco_trans_1"/>
</dbReference>
<organism evidence="3 4">
    <name type="scientific">Streptomyces paromomycinus</name>
    <name type="common">Streptomyces rimosus subsp. paromomycinus</name>
    <dbReference type="NCBI Taxonomy" id="92743"/>
    <lineage>
        <taxon>Bacteria</taxon>
        <taxon>Bacillati</taxon>
        <taxon>Actinomycetota</taxon>
        <taxon>Actinomycetes</taxon>
        <taxon>Kitasatosporales</taxon>
        <taxon>Streptomycetaceae</taxon>
        <taxon>Streptomyces</taxon>
    </lineage>
</organism>
<dbReference type="Proteomes" id="UP000286746">
    <property type="component" value="Unassembled WGS sequence"/>
</dbReference>
<evidence type="ECO:0000256" key="1">
    <source>
        <dbReference type="ARBA" id="ARBA00022679"/>
    </source>
</evidence>
<dbReference type="AlphaFoldDB" id="A0A401VU15"/>
<protein>
    <recommendedName>
        <fullName evidence="2">Glycosyl transferase family 1 domain-containing protein</fullName>
    </recommendedName>
</protein>
<dbReference type="InterPro" id="IPR050194">
    <property type="entry name" value="Glycosyltransferase_grp1"/>
</dbReference>
<proteinExistence type="predicted"/>
<sequence>MNVHLCDSRMAGILVINERYFPESELEPAHVGATSFTRSALRCLRNAGLSAGVILYKRDEELTEPQVALAHRSGFRCATLRFHFDMDAAAVSSAVAEAAALLCHEHGFSGQVMLYYQTDALLGFHPQELACCVTHHGPFVHDFVGMFSARETARAFGDAAKALHLFKHQELGVNRVRSNGRMFVLQHSRLQREYLVSRGVDERRIRAVRPPIAPSTAPEPLRGRLRSFAEEAELLVFTAVARLDYFKNVELLISGCVQARKRGVPLRILVAGDSPDDAAAREALRARVPREHRGEFLAVGKLSKTQLYALFGLARSNGIFVCSSRYETLGITPLEAALSGVCTVMPDTDKVEARRFFPVAHRFLPSSDGLADAIEAVYADPSGVRQLGTRLRESIAAEISEENFERDTLGAWTHFSRVARQAGR</sequence>
<reference evidence="3 4" key="1">
    <citation type="submission" date="2018-11" db="EMBL/GenBank/DDBJ databases">
        <title>Whole genome sequence of Streptomyces paromomycinus NBRC 15454(T).</title>
        <authorList>
            <person name="Komaki H."/>
            <person name="Tamura T."/>
        </authorList>
    </citation>
    <scope>NUCLEOTIDE SEQUENCE [LARGE SCALE GENOMIC DNA]</scope>
    <source>
        <strain evidence="3 4">NBRC 15454</strain>
    </source>
</reference>
<dbReference type="PANTHER" id="PTHR45947">
    <property type="entry name" value="SULFOQUINOVOSYL TRANSFERASE SQD2"/>
    <property type="match status" value="1"/>
</dbReference>
<dbReference type="CDD" id="cd03801">
    <property type="entry name" value="GT4_PimA-like"/>
    <property type="match status" value="1"/>
</dbReference>
<dbReference type="Gene3D" id="3.40.50.2000">
    <property type="entry name" value="Glycogen Phosphorylase B"/>
    <property type="match status" value="1"/>
</dbReference>
<dbReference type="SUPFAM" id="SSF53756">
    <property type="entry name" value="UDP-Glycosyltransferase/glycogen phosphorylase"/>
    <property type="match status" value="1"/>
</dbReference>
<evidence type="ECO:0000313" key="4">
    <source>
        <dbReference type="Proteomes" id="UP000286746"/>
    </source>
</evidence>
<accession>A0A401VU15</accession>
<dbReference type="EMBL" id="BHZD01000001">
    <property type="protein sequence ID" value="GCD40509.1"/>
    <property type="molecule type" value="Genomic_DNA"/>
</dbReference>
<name>A0A401VU15_STREY</name>
<dbReference type="Pfam" id="PF00534">
    <property type="entry name" value="Glycos_transf_1"/>
    <property type="match status" value="1"/>
</dbReference>
<feature type="domain" description="Glycosyl transferase family 1" evidence="2">
    <location>
        <begin position="234"/>
        <end position="347"/>
    </location>
</feature>
<dbReference type="GO" id="GO:0016757">
    <property type="term" value="F:glycosyltransferase activity"/>
    <property type="evidence" value="ECO:0007669"/>
    <property type="project" value="InterPro"/>
</dbReference>